<dbReference type="InterPro" id="IPR024937">
    <property type="entry name" value="Domain_X"/>
</dbReference>
<proteinExistence type="predicted"/>
<dbReference type="GeneID" id="36951806"/>
<dbReference type="SUPFAM" id="SSF56672">
    <property type="entry name" value="DNA/RNA polymerases"/>
    <property type="match status" value="1"/>
</dbReference>
<dbReference type="InterPro" id="IPR051083">
    <property type="entry name" value="GrpII_Intron_Splice-Mob/Def"/>
</dbReference>
<dbReference type="InterPro" id="IPR043502">
    <property type="entry name" value="DNA/RNA_pol_sf"/>
</dbReference>
<dbReference type="AlphaFoldDB" id="A0A2U8GJB6"/>
<dbReference type="GO" id="GO:0006397">
    <property type="term" value="P:mRNA processing"/>
    <property type="evidence" value="ECO:0007669"/>
    <property type="project" value="InterPro"/>
</dbReference>
<name>A0A2U8GJB6_9CHLO</name>
<dbReference type="EMBL" id="MF276984">
    <property type="protein sequence ID" value="AWI68777.1"/>
    <property type="molecule type" value="Genomic_DNA"/>
</dbReference>
<dbReference type="PANTHER" id="PTHR34047:SF8">
    <property type="entry name" value="PROTEIN YKFC"/>
    <property type="match status" value="1"/>
</dbReference>
<dbReference type="PANTHER" id="PTHR34047">
    <property type="entry name" value="NUCLEAR INTRON MATURASE 1, MITOCHONDRIAL-RELATED"/>
    <property type="match status" value="1"/>
</dbReference>
<protein>
    <recommendedName>
        <fullName evidence="1">Reverse transcriptase domain-containing protein</fullName>
    </recommendedName>
</protein>
<accession>A0A2U8GJB6</accession>
<keyword evidence="2" id="KW-0150">Chloroplast</keyword>
<dbReference type="Pfam" id="PF01348">
    <property type="entry name" value="Intron_maturas2"/>
    <property type="match status" value="1"/>
</dbReference>
<feature type="domain" description="Reverse transcriptase" evidence="1">
    <location>
        <begin position="98"/>
        <end position="421"/>
    </location>
</feature>
<dbReference type="InterPro" id="IPR000477">
    <property type="entry name" value="RT_dom"/>
</dbReference>
<evidence type="ECO:0000259" key="1">
    <source>
        <dbReference type="PROSITE" id="PS50878"/>
    </source>
</evidence>
<sequence length="664" mass="78546">MRMQKIKEEKKKISTKETKEIIEEEFDDYYRTAKILGNIRKRAETQEGPRFDDLYSLLTNEDLAMQAITNLKGNLGSSTPGVDQETLDKFNKENVQELLQSIKEETFKFKPVKRLYFPKPGKKTLRPIGIPTWRDRIIQEMIRLILDAIYEPYFTIECGNANYGFRPGKGTHDAIKTLKEQTQGMQWAIEGDVKGAYDNVNHKKLINILRKRISDEKFLQLIYQGLKSGLIHKGHYEHTLLGTPQGGIASPILFNIYMSEFDQYININLRQKIEQINTQEGRQPKLKLKWYKRVSGNIGTRRRQMTRVSKEARSLGYERFKQWPIELQEKYLKYQEDYDLLKKKQLKIPSIDMRRSYIKFTYVRYADDWILITTASKEETERIMELLKKFLAEELGLELSMDKTKITNLHRQQAIFLGFKLSYYKQAQKVMRIKNTKEIKLNPLNRKKVKIVKKLKETGPMIRRTTGHQLLVGIDTQRLISRLITKGFINEQGTRGVRKKPWSVLSMEEIIQRYNYMIRGLCLYYLPMVRDASQLNRYIYLLNFSCNHTLANKYRSSLRKIKKKYGKPVRIKLKSAKDKEKEYKLMDYRSALKDYEEIKSKQREKLARDLCTTQDPLQTRINWRTAFKFDRYCIICGSEDRVQSHHLRHVHNGKIIGFTKVMSN</sequence>
<geneLocation type="chloroplast" evidence="2"/>
<reference evidence="2" key="1">
    <citation type="journal article" date="2018" name="Am. J. Bot.">
        <title>Organellar phylogenomics inform systematics in the green algal family Hydrodictyaceae (Chlorophyceae) and provide clues to the complex evolutionary history of plastid genomes in the green algal tree of life.</title>
        <authorList>
            <person name="McManus H.A."/>
            <person name="Fucikova K."/>
            <person name="Lewis P.O."/>
            <person name="Lewis L.A."/>
            <person name="Karol K.G."/>
        </authorList>
    </citation>
    <scope>NUCLEOTIDE SEQUENCE</scope>
</reference>
<organism evidence="2">
    <name type="scientific">Pseudopediastrum integrum</name>
    <dbReference type="NCBI Taxonomy" id="271402"/>
    <lineage>
        <taxon>Eukaryota</taxon>
        <taxon>Viridiplantae</taxon>
        <taxon>Chlorophyta</taxon>
        <taxon>core chlorophytes</taxon>
        <taxon>Chlorophyceae</taxon>
        <taxon>CS clade</taxon>
        <taxon>Sphaeropleales</taxon>
        <taxon>Hydrodictyaceae</taxon>
        <taxon>Pseudopediastrum</taxon>
    </lineage>
</organism>
<dbReference type="GO" id="GO:0005739">
    <property type="term" value="C:mitochondrion"/>
    <property type="evidence" value="ECO:0007669"/>
    <property type="project" value="UniProtKB-ARBA"/>
</dbReference>
<dbReference type="RefSeq" id="YP_009492182.1">
    <property type="nucleotide sequence ID" value="NC_037921.1"/>
</dbReference>
<dbReference type="Pfam" id="PF00078">
    <property type="entry name" value="RVT_1"/>
    <property type="match status" value="2"/>
</dbReference>
<dbReference type="PROSITE" id="PS50878">
    <property type="entry name" value="RT_POL"/>
    <property type="match status" value="1"/>
</dbReference>
<dbReference type="CDD" id="cd01651">
    <property type="entry name" value="RT_G2_intron"/>
    <property type="match status" value="1"/>
</dbReference>
<evidence type="ECO:0000313" key="2">
    <source>
        <dbReference type="EMBL" id="AWI68777.1"/>
    </source>
</evidence>
<keyword evidence="2" id="KW-0934">Plastid</keyword>